<keyword evidence="7" id="KW-1185">Reference proteome</keyword>
<dbReference type="SUPFAM" id="SSF46785">
    <property type="entry name" value="Winged helix' DNA-binding domain"/>
    <property type="match status" value="1"/>
</dbReference>
<dbReference type="InterPro" id="IPR036388">
    <property type="entry name" value="WH-like_DNA-bd_sf"/>
</dbReference>
<dbReference type="Pfam" id="PF08100">
    <property type="entry name" value="Dimerisation"/>
    <property type="match status" value="1"/>
</dbReference>
<dbReference type="EC" id="2.1.1.-" evidence="6"/>
<name>A0A022PNS8_9GAMM</name>
<comment type="caution">
    <text evidence="6">The sequence shown here is derived from an EMBL/GenBank/DDBJ whole genome shotgun (WGS) entry which is preliminary data.</text>
</comment>
<reference evidence="6 7" key="1">
    <citation type="submission" date="2014-03" db="EMBL/GenBank/DDBJ databases">
        <title>Draft Genome of Photorhabdus luminescens BA1, an Egyptian Isolate.</title>
        <authorList>
            <person name="Ghazal S."/>
            <person name="Hurst S.G.IV."/>
            <person name="Morris K."/>
            <person name="Thomas K."/>
            <person name="Tisa L.S."/>
        </authorList>
    </citation>
    <scope>NUCLEOTIDE SEQUENCE [LARGE SCALE GENOMIC DNA]</scope>
    <source>
        <strain evidence="6 7">BA1</strain>
    </source>
</reference>
<gene>
    <name evidence="6" type="ORF">BA1DRAFT_00822</name>
</gene>
<dbReference type="InterPro" id="IPR012967">
    <property type="entry name" value="COMT_dimerisation"/>
</dbReference>
<evidence type="ECO:0000256" key="2">
    <source>
        <dbReference type="ARBA" id="ARBA00022679"/>
    </source>
</evidence>
<evidence type="ECO:0000259" key="5">
    <source>
        <dbReference type="Pfam" id="PF08100"/>
    </source>
</evidence>
<dbReference type="RefSeq" id="WP_036776248.1">
    <property type="nucleotide sequence ID" value="NZ_CAWLTM010000106.1"/>
</dbReference>
<feature type="domain" description="O-methyltransferase C-terminal" evidence="4">
    <location>
        <begin position="123"/>
        <end position="327"/>
    </location>
</feature>
<dbReference type="SUPFAM" id="SSF53335">
    <property type="entry name" value="S-adenosyl-L-methionine-dependent methyltransferases"/>
    <property type="match status" value="1"/>
</dbReference>
<evidence type="ECO:0000256" key="3">
    <source>
        <dbReference type="ARBA" id="ARBA00022691"/>
    </source>
</evidence>
<dbReference type="PIRSF" id="PIRSF005739">
    <property type="entry name" value="O-mtase"/>
    <property type="match status" value="1"/>
</dbReference>
<protein>
    <submittedName>
        <fullName evidence="6">Hydroxyneurosporene-O-methyltransferase</fullName>
        <ecNumber evidence="6">2.1.1.-</ecNumber>
    </submittedName>
</protein>
<keyword evidence="2 6" id="KW-0808">Transferase</keyword>
<dbReference type="PANTHER" id="PTHR43712">
    <property type="entry name" value="PUTATIVE (AFU_ORTHOLOGUE AFUA_4G14580)-RELATED"/>
    <property type="match status" value="1"/>
</dbReference>
<accession>A0A022PNS8</accession>
<evidence type="ECO:0000313" key="6">
    <source>
        <dbReference type="EMBL" id="EYU16538.1"/>
    </source>
</evidence>
<dbReference type="GO" id="GO:0032259">
    <property type="term" value="P:methylation"/>
    <property type="evidence" value="ECO:0007669"/>
    <property type="project" value="UniProtKB-KW"/>
</dbReference>
<dbReference type="Gene3D" id="3.40.50.150">
    <property type="entry name" value="Vaccinia Virus protein VP39"/>
    <property type="match status" value="1"/>
</dbReference>
<dbReference type="PROSITE" id="PS51683">
    <property type="entry name" value="SAM_OMT_II"/>
    <property type="match status" value="1"/>
</dbReference>
<dbReference type="GO" id="GO:0046983">
    <property type="term" value="F:protein dimerization activity"/>
    <property type="evidence" value="ECO:0007669"/>
    <property type="project" value="InterPro"/>
</dbReference>
<feature type="domain" description="O-methyltransferase dimerisation" evidence="5">
    <location>
        <begin position="23"/>
        <end position="97"/>
    </location>
</feature>
<dbReference type="InterPro" id="IPR036390">
    <property type="entry name" value="WH_DNA-bd_sf"/>
</dbReference>
<dbReference type="Proteomes" id="UP000023464">
    <property type="component" value="Unassembled WGS sequence"/>
</dbReference>
<dbReference type="Gene3D" id="1.10.10.10">
    <property type="entry name" value="Winged helix-like DNA-binding domain superfamily/Winged helix DNA-binding domain"/>
    <property type="match status" value="1"/>
</dbReference>
<dbReference type="AlphaFoldDB" id="A0A022PNS8"/>
<keyword evidence="1 6" id="KW-0489">Methyltransferase</keyword>
<dbReference type="PANTHER" id="PTHR43712:SF2">
    <property type="entry name" value="O-METHYLTRANSFERASE CICE"/>
    <property type="match status" value="1"/>
</dbReference>
<sequence>MIDLTEKKGINKIKAISRFTELADYIIPFTIRSISELKVADCLVDGPKSVTEIAKEVGANEFALYRAMLALASKGIFAETDEPGIFKQTAMSELLSTRSTFSLRDGYRMLHADIKAWSRFDYSLRTGKACFDIVHDQDYWDFCASHKDYSLMFDNAMATFTPLEYRAILAAYDFSGIETIVDIGGGNGRLLSLLLKSLPHVKGKLFDQPHVVNKAHLTLENEGVLSRCEIHGGSFFDAVPRGGDLYIIKRVIYDWDDEQAAKILSNVAQAMNPSGKIVVIDPVLIPGNSADLGTTYSRIYDLLMMAMVSGHARSEEQSAMLFDKAGLKLTRVIPTMLFPIVEGIKK</sequence>
<dbReference type="EMBL" id="JFGV01000009">
    <property type="protein sequence ID" value="EYU16538.1"/>
    <property type="molecule type" value="Genomic_DNA"/>
</dbReference>
<dbReference type="GO" id="GO:0008171">
    <property type="term" value="F:O-methyltransferase activity"/>
    <property type="evidence" value="ECO:0007669"/>
    <property type="project" value="InterPro"/>
</dbReference>
<keyword evidence="3" id="KW-0949">S-adenosyl-L-methionine</keyword>
<evidence type="ECO:0000259" key="4">
    <source>
        <dbReference type="Pfam" id="PF00891"/>
    </source>
</evidence>
<dbReference type="InterPro" id="IPR001077">
    <property type="entry name" value="COMT_C"/>
</dbReference>
<evidence type="ECO:0000313" key="7">
    <source>
        <dbReference type="Proteomes" id="UP000023464"/>
    </source>
</evidence>
<dbReference type="PATRIC" id="fig|1393736.3.peg.834"/>
<proteinExistence type="predicted"/>
<dbReference type="Pfam" id="PF00891">
    <property type="entry name" value="Methyltransf_2"/>
    <property type="match status" value="1"/>
</dbReference>
<dbReference type="InterPro" id="IPR029063">
    <property type="entry name" value="SAM-dependent_MTases_sf"/>
</dbReference>
<dbReference type="Gene3D" id="1.10.287.1350">
    <property type="match status" value="1"/>
</dbReference>
<organism evidence="6 7">
    <name type="scientific">Photorhabdus aegyptia</name>
    <dbReference type="NCBI Taxonomy" id="2805098"/>
    <lineage>
        <taxon>Bacteria</taxon>
        <taxon>Pseudomonadati</taxon>
        <taxon>Pseudomonadota</taxon>
        <taxon>Gammaproteobacteria</taxon>
        <taxon>Enterobacterales</taxon>
        <taxon>Morganellaceae</taxon>
        <taxon>Photorhabdus</taxon>
    </lineage>
</organism>
<dbReference type="InterPro" id="IPR016461">
    <property type="entry name" value="COMT-like"/>
</dbReference>
<evidence type="ECO:0000256" key="1">
    <source>
        <dbReference type="ARBA" id="ARBA00022603"/>
    </source>
</evidence>